<accession>A0ABQ9WN09</accession>
<reference evidence="1 2" key="1">
    <citation type="journal article" date="2022" name="bioRxiv">
        <title>Genomics of Preaxostyla Flagellates Illuminates Evolutionary Transitions and the Path Towards Mitochondrial Loss.</title>
        <authorList>
            <person name="Novak L.V.F."/>
            <person name="Treitli S.C."/>
            <person name="Pyrih J."/>
            <person name="Halakuc P."/>
            <person name="Pipaliya S.V."/>
            <person name="Vacek V."/>
            <person name="Brzon O."/>
            <person name="Soukal P."/>
            <person name="Eme L."/>
            <person name="Dacks J.B."/>
            <person name="Karnkowska A."/>
            <person name="Elias M."/>
            <person name="Hampl V."/>
        </authorList>
    </citation>
    <scope>NUCLEOTIDE SEQUENCE [LARGE SCALE GENOMIC DNA]</scope>
    <source>
        <strain evidence="1">NAU3</strain>
        <tissue evidence="1">Gut</tissue>
    </source>
</reference>
<protein>
    <submittedName>
        <fullName evidence="1">Uncharacterized protein</fullName>
    </submittedName>
</protein>
<gene>
    <name evidence="1" type="ORF">BLNAU_24213</name>
</gene>
<comment type="caution">
    <text evidence="1">The sequence shown here is derived from an EMBL/GenBank/DDBJ whole genome shotgun (WGS) entry which is preliminary data.</text>
</comment>
<organism evidence="1 2">
    <name type="scientific">Blattamonas nauphoetae</name>
    <dbReference type="NCBI Taxonomy" id="2049346"/>
    <lineage>
        <taxon>Eukaryota</taxon>
        <taxon>Metamonada</taxon>
        <taxon>Preaxostyla</taxon>
        <taxon>Oxymonadida</taxon>
        <taxon>Blattamonas</taxon>
    </lineage>
</organism>
<sequence length="114" mass="12623">MLLVKAELPEESVIPTATSVTPFPNDVEAQLENIDVKSADDGRVEAKSRVATFLNGATRMAREMTLCWRTDPQRTMLPYVVVVATREDVVGASMGSDVSRLHQFSTREPEMVID</sequence>
<evidence type="ECO:0000313" key="1">
    <source>
        <dbReference type="EMBL" id="KAK2940868.1"/>
    </source>
</evidence>
<dbReference type="Proteomes" id="UP001281761">
    <property type="component" value="Unassembled WGS sequence"/>
</dbReference>
<keyword evidence="2" id="KW-1185">Reference proteome</keyword>
<proteinExistence type="predicted"/>
<evidence type="ECO:0000313" key="2">
    <source>
        <dbReference type="Proteomes" id="UP001281761"/>
    </source>
</evidence>
<name>A0ABQ9WN09_9EUKA</name>
<dbReference type="EMBL" id="JARBJD010000589">
    <property type="protein sequence ID" value="KAK2940868.1"/>
    <property type="molecule type" value="Genomic_DNA"/>
</dbReference>